<reference evidence="2 3" key="1">
    <citation type="journal article" date="2014" name="Int. J. Syst. Evol. Microbiol.">
        <title>Complete genome sequence of Corynebacterium casei LMG S-19264T (=DSM 44701T), isolated from a smear-ripened cheese.</title>
        <authorList>
            <consortium name="US DOE Joint Genome Institute (JGI-PGF)"/>
            <person name="Walter F."/>
            <person name="Albersmeier A."/>
            <person name="Kalinowski J."/>
            <person name="Ruckert C."/>
        </authorList>
    </citation>
    <scope>NUCLEOTIDE SEQUENCE [LARGE SCALE GENOMIC DNA]</scope>
    <source>
        <strain evidence="2 3">CGMCC 1.15358</strain>
    </source>
</reference>
<organism evidence="2 3">
    <name type="scientific">Croceicoccus pelagius</name>
    <dbReference type="NCBI Taxonomy" id="1703341"/>
    <lineage>
        <taxon>Bacteria</taxon>
        <taxon>Pseudomonadati</taxon>
        <taxon>Pseudomonadota</taxon>
        <taxon>Alphaproteobacteria</taxon>
        <taxon>Sphingomonadales</taxon>
        <taxon>Erythrobacteraceae</taxon>
        <taxon>Croceicoccus</taxon>
    </lineage>
</organism>
<dbReference type="EMBL" id="BMIO01000001">
    <property type="protein sequence ID" value="GGD30775.1"/>
    <property type="molecule type" value="Genomic_DNA"/>
</dbReference>
<dbReference type="Proteomes" id="UP000598997">
    <property type="component" value="Unassembled WGS sequence"/>
</dbReference>
<feature type="chain" id="PRO_5038080309" description="DUF1570 domain-containing protein" evidence="1">
    <location>
        <begin position="29"/>
        <end position="537"/>
    </location>
</feature>
<comment type="caution">
    <text evidence="2">The sequence shown here is derived from an EMBL/GenBank/DDBJ whole genome shotgun (WGS) entry which is preliminary data.</text>
</comment>
<evidence type="ECO:0008006" key="4">
    <source>
        <dbReference type="Google" id="ProtNLM"/>
    </source>
</evidence>
<dbReference type="Pfam" id="PF13428">
    <property type="entry name" value="TPR_14"/>
    <property type="match status" value="1"/>
</dbReference>
<feature type="signal peptide" evidence="1">
    <location>
        <begin position="1"/>
        <end position="28"/>
    </location>
</feature>
<dbReference type="InterPro" id="IPR011990">
    <property type="entry name" value="TPR-like_helical_dom_sf"/>
</dbReference>
<dbReference type="OrthoDB" id="5523615at2"/>
<protein>
    <recommendedName>
        <fullName evidence="4">DUF1570 domain-containing protein</fullName>
    </recommendedName>
</protein>
<evidence type="ECO:0000313" key="3">
    <source>
        <dbReference type="Proteomes" id="UP000598997"/>
    </source>
</evidence>
<name>A0A917DE29_9SPHN</name>
<keyword evidence="3" id="KW-1185">Reference proteome</keyword>
<evidence type="ECO:0000256" key="1">
    <source>
        <dbReference type="SAM" id="SignalP"/>
    </source>
</evidence>
<sequence length="537" mass="60327">MNKVLGRIRNTLAATAAIAALAASPAHAEWWKAETDHFIIYSEDSREDTEEFARELERFDNALRTIQALPIKPEEELSDANKVTIFREGRVSGIAKLAGAPGSGIAGFYIPRAGAPVAFTPVQENIADIRSIRQRARNTEAEMDPRSILQHEYVHHFMLQTFPATYPDWYIEAFAELYATIELYEDGTFHLGNPPQYRSFQIYNLRSFPLKQMFDQNHERSGLDRLQFYGTGWMVAHYLSFNPERRPQLFQYLKAIGEGQDGLTAAKAAFGDLDKLQDEVDAYKREAKLGKLPGFDIKPADYVAPAVAMRELTAAEESVINLYMRSKRGVDRKDAKEVASGIEAKAAEYPESLFVQLAAAEAFVDARRYDDADRAVDRALALDPNSSQAWLFKAKSIMGRAEYEAKDMAMYADARAPLAKATELDPQNPEPLILYYETYRRAGEAPSENAIIALESVFESAAFDAAYRMILARQLLIELKGPLAKTVLAPIAFSFHGDQENNKLGQVIDLIDEQKNEEARDKLIEIMDEAEQKAKES</sequence>
<dbReference type="AlphaFoldDB" id="A0A917DE29"/>
<proteinExistence type="predicted"/>
<evidence type="ECO:0000313" key="2">
    <source>
        <dbReference type="EMBL" id="GGD30775.1"/>
    </source>
</evidence>
<accession>A0A917DE29</accession>
<dbReference type="RefSeq" id="WP_066765865.1">
    <property type="nucleotide sequence ID" value="NZ_BMIO01000001.1"/>
</dbReference>
<dbReference type="SUPFAM" id="SSF48452">
    <property type="entry name" value="TPR-like"/>
    <property type="match status" value="1"/>
</dbReference>
<keyword evidence="1" id="KW-0732">Signal</keyword>
<dbReference type="Gene3D" id="1.25.40.10">
    <property type="entry name" value="Tetratricopeptide repeat domain"/>
    <property type="match status" value="1"/>
</dbReference>
<gene>
    <name evidence="2" type="ORF">GCM10010989_01140</name>
</gene>